<evidence type="ECO:0000259" key="1">
    <source>
        <dbReference type="Pfam" id="PF18139"/>
    </source>
</evidence>
<organism evidence="2">
    <name type="scientific">Rodentolepis nana</name>
    <name type="common">Dwarf tapeworm</name>
    <name type="synonym">Hymenolepis nana</name>
    <dbReference type="NCBI Taxonomy" id="102285"/>
    <lineage>
        <taxon>Eukaryota</taxon>
        <taxon>Metazoa</taxon>
        <taxon>Spiralia</taxon>
        <taxon>Lophotrochozoa</taxon>
        <taxon>Platyhelminthes</taxon>
        <taxon>Cestoda</taxon>
        <taxon>Eucestoda</taxon>
        <taxon>Cyclophyllidea</taxon>
        <taxon>Hymenolepididae</taxon>
        <taxon>Rodentolepis</taxon>
    </lineage>
</organism>
<reference evidence="2" key="1">
    <citation type="submission" date="2017-02" db="UniProtKB">
        <authorList>
            <consortium name="WormBaseParasite"/>
        </authorList>
    </citation>
    <scope>IDENTIFICATION</scope>
</reference>
<evidence type="ECO:0000313" key="2">
    <source>
        <dbReference type="WBParaSite" id="HNAJ_0000676201-mRNA-1"/>
    </source>
</evidence>
<dbReference type="PANTHER" id="PTHR13800">
    <property type="entry name" value="TRANSIENT RECEPTOR POTENTIAL CATION CHANNEL, SUBFAMILY M, MEMBER 6"/>
    <property type="match status" value="1"/>
</dbReference>
<feature type="domain" description="TRPM SLOG" evidence="1">
    <location>
        <begin position="9"/>
        <end position="103"/>
    </location>
</feature>
<sequence>LTQFTQLQGGHKSRVPVVGVLIEGGQHAFRRVLDLLTGENPIPVVICDGSGRAADLLAFMSRYADSDGDLVPKLRRQVVANIERTFQLNRSEAESLYLDMKGCMCRRDLLSVFQMGDETSSEIDLTILTALLQGKLKYFHFHFCYRNSIRGRKLCAYPSTWKCVQNARLQSLANRHIGSFFCQKVLALLRKGGYK</sequence>
<dbReference type="InterPro" id="IPR041491">
    <property type="entry name" value="TRPM_SLOG"/>
</dbReference>
<dbReference type="Pfam" id="PF18139">
    <property type="entry name" value="LSDAT_euk"/>
    <property type="match status" value="1"/>
</dbReference>
<dbReference type="STRING" id="102285.A0A0R3TI71"/>
<dbReference type="WBParaSite" id="HNAJ_0000676201-mRNA-1">
    <property type="protein sequence ID" value="HNAJ_0000676201-mRNA-1"/>
    <property type="gene ID" value="HNAJ_0000676201"/>
</dbReference>
<dbReference type="PANTHER" id="PTHR13800:SF1">
    <property type="entry name" value="TRANSIENT RECEPTOR POTENTIAL CATION CHANNEL TRPM"/>
    <property type="match status" value="1"/>
</dbReference>
<dbReference type="GO" id="GO:0030001">
    <property type="term" value="P:metal ion transport"/>
    <property type="evidence" value="ECO:0007669"/>
    <property type="project" value="TreeGrafter"/>
</dbReference>
<dbReference type="GO" id="GO:0005886">
    <property type="term" value="C:plasma membrane"/>
    <property type="evidence" value="ECO:0007669"/>
    <property type="project" value="TreeGrafter"/>
</dbReference>
<dbReference type="GO" id="GO:0005261">
    <property type="term" value="F:monoatomic cation channel activity"/>
    <property type="evidence" value="ECO:0007669"/>
    <property type="project" value="TreeGrafter"/>
</dbReference>
<dbReference type="AlphaFoldDB" id="A0A0R3TI71"/>
<name>A0A0R3TI71_RODNA</name>
<proteinExistence type="predicted"/>
<protein>
    <submittedName>
        <fullName evidence="2">LSDAT_euk domain-containing protein</fullName>
    </submittedName>
</protein>
<dbReference type="InterPro" id="IPR050927">
    <property type="entry name" value="TRPM"/>
</dbReference>
<accession>A0A0R3TI71</accession>